<dbReference type="PROSITE" id="PS00461">
    <property type="entry name" value="6PGD"/>
    <property type="match status" value="1"/>
</dbReference>
<comment type="pathway">
    <text evidence="2 11 12">Carbohydrate degradation; pentose phosphate pathway; D-ribulose 5-phosphate from D-glucose 6-phosphate (oxidative stage): step 3/3.</text>
</comment>
<dbReference type="GO" id="GO:0004616">
    <property type="term" value="F:phosphogluconate dehydrogenase (decarboxylating) activity"/>
    <property type="evidence" value="ECO:0007669"/>
    <property type="project" value="UniProtKB-EC"/>
</dbReference>
<dbReference type="Gene3D" id="1.20.5.320">
    <property type="entry name" value="6-Phosphogluconate Dehydrogenase, domain 3"/>
    <property type="match status" value="1"/>
</dbReference>
<keyword evidence="15" id="KW-1185">Reference proteome</keyword>
<dbReference type="InterPro" id="IPR006183">
    <property type="entry name" value="Pgluconate_DH"/>
</dbReference>
<evidence type="ECO:0000256" key="12">
    <source>
        <dbReference type="RuleBase" id="RU000485"/>
    </source>
</evidence>
<gene>
    <name evidence="14" type="primary">gndA</name>
    <name evidence="14" type="ORF">ACFO5O_02395</name>
</gene>
<dbReference type="SMART" id="SM01350">
    <property type="entry name" value="6PGD"/>
    <property type="match status" value="1"/>
</dbReference>
<dbReference type="NCBIfam" id="TIGR00873">
    <property type="entry name" value="gnd"/>
    <property type="match status" value="1"/>
</dbReference>
<dbReference type="SUPFAM" id="SSF51735">
    <property type="entry name" value="NAD(P)-binding Rossmann-fold domains"/>
    <property type="match status" value="1"/>
</dbReference>
<dbReference type="InterPro" id="IPR013328">
    <property type="entry name" value="6PGD_dom2"/>
</dbReference>
<evidence type="ECO:0000313" key="15">
    <source>
        <dbReference type="Proteomes" id="UP001595953"/>
    </source>
</evidence>
<comment type="function">
    <text evidence="1 11">Catalyzes the oxidative decarboxylation of 6-phosphogluconate to ribulose 5-phosphate and CO(2), with concomitant reduction of NADP to NADPH.</text>
</comment>
<evidence type="ECO:0000256" key="5">
    <source>
        <dbReference type="ARBA" id="ARBA00013011"/>
    </source>
</evidence>
<evidence type="ECO:0000256" key="4">
    <source>
        <dbReference type="ARBA" id="ARBA00011738"/>
    </source>
</evidence>
<evidence type="ECO:0000256" key="2">
    <source>
        <dbReference type="ARBA" id="ARBA00004874"/>
    </source>
</evidence>
<dbReference type="EC" id="1.1.1.44" evidence="5 11"/>
<evidence type="ECO:0000256" key="1">
    <source>
        <dbReference type="ARBA" id="ARBA00002526"/>
    </source>
</evidence>
<dbReference type="Gene3D" id="1.10.1040.10">
    <property type="entry name" value="N-(1-d-carboxylethyl)-l-norvaline Dehydrogenase, domain 2"/>
    <property type="match status" value="1"/>
</dbReference>
<proteinExistence type="inferred from homology"/>
<comment type="catalytic activity">
    <reaction evidence="10 11 12">
        <text>6-phospho-D-gluconate + NADP(+) = D-ribulose 5-phosphate + CO2 + NADPH</text>
        <dbReference type="Rhea" id="RHEA:10116"/>
        <dbReference type="ChEBI" id="CHEBI:16526"/>
        <dbReference type="ChEBI" id="CHEBI:57783"/>
        <dbReference type="ChEBI" id="CHEBI:58121"/>
        <dbReference type="ChEBI" id="CHEBI:58349"/>
        <dbReference type="ChEBI" id="CHEBI:58759"/>
        <dbReference type="EC" id="1.1.1.44"/>
    </reaction>
</comment>
<reference evidence="15" key="1">
    <citation type="journal article" date="2019" name="Int. J. Syst. Evol. Microbiol.">
        <title>The Global Catalogue of Microorganisms (GCM) 10K type strain sequencing project: providing services to taxonomists for standard genome sequencing and annotation.</title>
        <authorList>
            <consortium name="The Broad Institute Genomics Platform"/>
            <consortium name="The Broad Institute Genome Sequencing Center for Infectious Disease"/>
            <person name="Wu L."/>
            <person name="Ma J."/>
        </authorList>
    </citation>
    <scope>NUCLEOTIDE SEQUENCE [LARGE SCALE GENOMIC DNA]</scope>
    <source>
        <strain evidence="15">CCUG 63682</strain>
    </source>
</reference>
<evidence type="ECO:0000256" key="8">
    <source>
        <dbReference type="ARBA" id="ARBA00023064"/>
    </source>
</evidence>
<dbReference type="InterPro" id="IPR036291">
    <property type="entry name" value="NAD(P)-bd_dom_sf"/>
</dbReference>
<protein>
    <recommendedName>
        <fullName evidence="6 11">6-phosphogluconate dehydrogenase, decarboxylating</fullName>
        <ecNumber evidence="5 11">1.1.1.44</ecNumber>
    </recommendedName>
</protein>
<dbReference type="PIRSF" id="PIRSF000109">
    <property type="entry name" value="6PGD"/>
    <property type="match status" value="1"/>
</dbReference>
<evidence type="ECO:0000256" key="9">
    <source>
        <dbReference type="ARBA" id="ARBA00023126"/>
    </source>
</evidence>
<dbReference type="InterPro" id="IPR006115">
    <property type="entry name" value="6PGDH_NADP-bd"/>
</dbReference>
<dbReference type="Pfam" id="PF03446">
    <property type="entry name" value="NAD_binding_2"/>
    <property type="match status" value="1"/>
</dbReference>
<dbReference type="InterPro" id="IPR006184">
    <property type="entry name" value="6PGdom_BS"/>
</dbReference>
<dbReference type="Pfam" id="PF00393">
    <property type="entry name" value="6PGD"/>
    <property type="match status" value="1"/>
</dbReference>
<dbReference type="PRINTS" id="PR00076">
    <property type="entry name" value="6PGDHDRGNASE"/>
</dbReference>
<dbReference type="NCBIfam" id="NF006765">
    <property type="entry name" value="PRK09287.1"/>
    <property type="match status" value="1"/>
</dbReference>
<evidence type="ECO:0000256" key="3">
    <source>
        <dbReference type="ARBA" id="ARBA00008419"/>
    </source>
</evidence>
<comment type="similarity">
    <text evidence="3 11 12">Belongs to the 6-phosphogluconate dehydrogenase family.</text>
</comment>
<dbReference type="PANTHER" id="PTHR11811">
    <property type="entry name" value="6-PHOSPHOGLUCONATE DEHYDROGENASE"/>
    <property type="match status" value="1"/>
</dbReference>
<name>A0ABV9N0T8_9FLAO</name>
<accession>A0ABV9N0T8</accession>
<keyword evidence="7 11" id="KW-0560">Oxidoreductase</keyword>
<evidence type="ECO:0000259" key="13">
    <source>
        <dbReference type="SMART" id="SM01350"/>
    </source>
</evidence>
<evidence type="ECO:0000256" key="10">
    <source>
        <dbReference type="ARBA" id="ARBA00048640"/>
    </source>
</evidence>
<dbReference type="SUPFAM" id="SSF48179">
    <property type="entry name" value="6-phosphogluconate dehydrogenase C-terminal domain-like"/>
    <property type="match status" value="1"/>
</dbReference>
<sequence length="467" mass="51821">MSKSQFGVIGLGVMGKSLSLNLAENGIDTSVYNRSEGNEAHVVSSFLEHNSSFKNIQGFTNIDQFVASLATPRKILIMVKAGAIIDLVIDQLLPYLSANDIIIDGGNSHYNDTQRRYSDLNKNGIHFIGCGVSGGEEGARKGPSLMPGGHPQSYKLVAPILESIAAKDTKGNPCCTFIGKDGAGHFVKMIHNGMEYAEMQLLAELYALLSTSMTNEVIAELFTSWNNSDLSSYLLEITIDILRKKEGDDYLLDKVLDKAGNKGTGNWSSKTALDLGVPANIMTSALFARYLSAFKTSREQLAKQLNHKKSKGLTPDLKALENAYRMARILNHHQGFQLMQQASDVNSWELNLSEIARIWTNGCIIRSQFMEDSILYLKSSNDLLSHPSIFKTLETTEPDIIHLIQSGMINRVAVDTFWSAYNYWISMTTDRLPANLIQAQRDYFGAHTFERTDAPLNQFFHANWDSA</sequence>
<dbReference type="EMBL" id="JBHSGP010000005">
    <property type="protein sequence ID" value="MFC4721155.1"/>
    <property type="molecule type" value="Genomic_DNA"/>
</dbReference>
<dbReference type="InterPro" id="IPR008927">
    <property type="entry name" value="6-PGluconate_DH-like_C_sf"/>
</dbReference>
<organism evidence="14 15">
    <name type="scientific">Geojedonia litorea</name>
    <dbReference type="NCBI Taxonomy" id="1268269"/>
    <lineage>
        <taxon>Bacteria</taxon>
        <taxon>Pseudomonadati</taxon>
        <taxon>Bacteroidota</taxon>
        <taxon>Flavobacteriia</taxon>
        <taxon>Flavobacteriales</taxon>
        <taxon>Flavobacteriaceae</taxon>
        <taxon>Geojedonia</taxon>
    </lineage>
</organism>
<dbReference type="InterPro" id="IPR006114">
    <property type="entry name" value="6PGDH_C"/>
</dbReference>
<dbReference type="Proteomes" id="UP001595953">
    <property type="component" value="Unassembled WGS sequence"/>
</dbReference>
<dbReference type="RefSeq" id="WP_387960597.1">
    <property type="nucleotide sequence ID" value="NZ_JBHSGP010000005.1"/>
</dbReference>
<keyword evidence="11 12" id="KW-0521">NADP</keyword>
<comment type="subunit">
    <text evidence="4 11">Homodimer.</text>
</comment>
<feature type="domain" description="6-phosphogluconate dehydrogenase C-terminal" evidence="13">
    <location>
        <begin position="184"/>
        <end position="465"/>
    </location>
</feature>
<evidence type="ECO:0000256" key="6">
    <source>
        <dbReference type="ARBA" id="ARBA00018193"/>
    </source>
</evidence>
<evidence type="ECO:0000256" key="7">
    <source>
        <dbReference type="ARBA" id="ARBA00023002"/>
    </source>
</evidence>
<evidence type="ECO:0000256" key="11">
    <source>
        <dbReference type="PIRNR" id="PIRNR000109"/>
    </source>
</evidence>
<dbReference type="Gene3D" id="3.40.50.720">
    <property type="entry name" value="NAD(P)-binding Rossmann-like Domain"/>
    <property type="match status" value="1"/>
</dbReference>
<evidence type="ECO:0000313" key="14">
    <source>
        <dbReference type="EMBL" id="MFC4721155.1"/>
    </source>
</evidence>
<keyword evidence="8 12" id="KW-0311">Gluconate utilization</keyword>
<keyword evidence="9 11" id="KW-0570">Pentose shunt</keyword>
<comment type="caution">
    <text evidence="14">The sequence shown here is derived from an EMBL/GenBank/DDBJ whole genome shotgun (WGS) entry which is preliminary data.</text>
</comment>
<dbReference type="InterPro" id="IPR006113">
    <property type="entry name" value="6PGDH_Gnd/GntZ"/>
</dbReference>